<evidence type="ECO:0000313" key="1">
    <source>
        <dbReference type="EMBL" id="OGY46253.1"/>
    </source>
</evidence>
<protein>
    <submittedName>
        <fullName evidence="1">Uncharacterized protein</fullName>
    </submittedName>
</protein>
<dbReference type="Proteomes" id="UP000178240">
    <property type="component" value="Unassembled WGS sequence"/>
</dbReference>
<dbReference type="STRING" id="1797535.A2744_04650"/>
<proteinExistence type="predicted"/>
<comment type="caution">
    <text evidence="1">The sequence shown here is derived from an EMBL/GenBank/DDBJ whole genome shotgun (WGS) entry which is preliminary data.</text>
</comment>
<dbReference type="EMBL" id="MHIE01000006">
    <property type="protein sequence ID" value="OGY46253.1"/>
    <property type="molecule type" value="Genomic_DNA"/>
</dbReference>
<accession>A0A1G1Y1N7</accession>
<organism evidence="1 2">
    <name type="scientific">Candidatus Buchananbacteria bacterium RIFCSPHIGHO2_01_FULL_44_11</name>
    <dbReference type="NCBI Taxonomy" id="1797535"/>
    <lineage>
        <taxon>Bacteria</taxon>
        <taxon>Candidatus Buchananiibacteriota</taxon>
    </lineage>
</organism>
<sequence>MQKSTLPIVLMSTLALVLIFNQSQLGILRQIIVENTTEGIETGPVAGNGNVSGNSNSQPGIDLVALAKNFLPFGIPPVYGAELKVSFDDPVAAINVLAQYEQDTRPNKLTGEKLERYIKIGQSTACEFCCGATTMVFPDGSKACGCAHSAAMRGVVAYLLENTNMTDQQILGEANKWKAVFFPGPMTQKFAVANGLISPANASAQGLQQQVGGC</sequence>
<dbReference type="AlphaFoldDB" id="A0A1G1Y1N7"/>
<reference evidence="1 2" key="1">
    <citation type="journal article" date="2016" name="Nat. Commun.">
        <title>Thousands of microbial genomes shed light on interconnected biogeochemical processes in an aquifer system.</title>
        <authorList>
            <person name="Anantharaman K."/>
            <person name="Brown C.T."/>
            <person name="Hug L.A."/>
            <person name="Sharon I."/>
            <person name="Castelle C.J."/>
            <person name="Probst A.J."/>
            <person name="Thomas B.C."/>
            <person name="Singh A."/>
            <person name="Wilkins M.J."/>
            <person name="Karaoz U."/>
            <person name="Brodie E.L."/>
            <person name="Williams K.H."/>
            <person name="Hubbard S.S."/>
            <person name="Banfield J.F."/>
        </authorList>
    </citation>
    <scope>NUCLEOTIDE SEQUENCE [LARGE SCALE GENOMIC DNA]</scope>
</reference>
<gene>
    <name evidence="1" type="ORF">A2744_04650</name>
</gene>
<evidence type="ECO:0000313" key="2">
    <source>
        <dbReference type="Proteomes" id="UP000178240"/>
    </source>
</evidence>
<name>A0A1G1Y1N7_9BACT</name>